<evidence type="ECO:0000313" key="2">
    <source>
        <dbReference type="EMBL" id="GFD61762.1"/>
    </source>
</evidence>
<feature type="region of interest" description="Disordered" evidence="1">
    <location>
        <begin position="1"/>
        <end position="72"/>
    </location>
</feature>
<sequence>STPSPQAQQLPHHDSSSPLHPTASTETIPTATPTEIPTLRQYSRRAIRISQSKALPTAADEPASLLRDDIQG</sequence>
<feature type="non-terminal residue" evidence="2">
    <location>
        <position position="1"/>
    </location>
</feature>
<dbReference type="EMBL" id="BKCJ011900681">
    <property type="protein sequence ID" value="GFD61762.1"/>
    <property type="molecule type" value="Genomic_DNA"/>
</dbReference>
<name>A0A699XP05_TANCI</name>
<gene>
    <name evidence="2" type="ORF">Tci_933731</name>
</gene>
<evidence type="ECO:0000256" key="1">
    <source>
        <dbReference type="SAM" id="MobiDB-lite"/>
    </source>
</evidence>
<feature type="non-terminal residue" evidence="2">
    <location>
        <position position="72"/>
    </location>
</feature>
<organism evidence="2">
    <name type="scientific">Tanacetum cinerariifolium</name>
    <name type="common">Dalmatian daisy</name>
    <name type="synonym">Chrysanthemum cinerariifolium</name>
    <dbReference type="NCBI Taxonomy" id="118510"/>
    <lineage>
        <taxon>Eukaryota</taxon>
        <taxon>Viridiplantae</taxon>
        <taxon>Streptophyta</taxon>
        <taxon>Embryophyta</taxon>
        <taxon>Tracheophyta</taxon>
        <taxon>Spermatophyta</taxon>
        <taxon>Magnoliopsida</taxon>
        <taxon>eudicotyledons</taxon>
        <taxon>Gunneridae</taxon>
        <taxon>Pentapetalae</taxon>
        <taxon>asterids</taxon>
        <taxon>campanulids</taxon>
        <taxon>Asterales</taxon>
        <taxon>Asteraceae</taxon>
        <taxon>Asteroideae</taxon>
        <taxon>Anthemideae</taxon>
        <taxon>Anthemidinae</taxon>
        <taxon>Tanacetum</taxon>
    </lineage>
</organism>
<dbReference type="AlphaFoldDB" id="A0A699XP05"/>
<proteinExistence type="predicted"/>
<accession>A0A699XP05</accession>
<feature type="compositionally biased region" description="Low complexity" evidence="1">
    <location>
        <begin position="21"/>
        <end position="38"/>
    </location>
</feature>
<comment type="caution">
    <text evidence="2">The sequence shown here is derived from an EMBL/GenBank/DDBJ whole genome shotgun (WGS) entry which is preliminary data.</text>
</comment>
<reference evidence="2" key="1">
    <citation type="journal article" date="2019" name="Sci. Rep.">
        <title>Draft genome of Tanacetum cinerariifolium, the natural source of mosquito coil.</title>
        <authorList>
            <person name="Yamashiro T."/>
            <person name="Shiraishi A."/>
            <person name="Satake H."/>
            <person name="Nakayama K."/>
        </authorList>
    </citation>
    <scope>NUCLEOTIDE SEQUENCE</scope>
</reference>
<protein>
    <submittedName>
        <fullName evidence="2">Uncharacterized protein</fullName>
    </submittedName>
</protein>